<comment type="caution">
    <text evidence="2">The sequence shown here is derived from an EMBL/GenBank/DDBJ whole genome shotgun (WGS) entry which is preliminary data.</text>
</comment>
<evidence type="ECO:0000256" key="1">
    <source>
        <dbReference type="SAM" id="Phobius"/>
    </source>
</evidence>
<dbReference type="Proteomes" id="UP001610728">
    <property type="component" value="Unassembled WGS sequence"/>
</dbReference>
<keyword evidence="3" id="KW-1185">Reference proteome</keyword>
<gene>
    <name evidence="2" type="ORF">HOO65_050524</name>
</gene>
<dbReference type="RefSeq" id="XP_070858583.1">
    <property type="nucleotide sequence ID" value="XM_071003528.1"/>
</dbReference>
<dbReference type="GeneID" id="98119136"/>
<evidence type="ECO:0000313" key="2">
    <source>
        <dbReference type="EMBL" id="KAL2887403.1"/>
    </source>
</evidence>
<sequence>MGGNLQQATLRIARNKVPEELPLVQTSKRPPAGVEEELSGLGELPLAAVAAVAAAAAAAAAAAVSAAVSAAVTSTSILLAACFGIAAQQALSHTGAGPCRVQRGKNNTRVVNREATYGTVPV</sequence>
<dbReference type="EMBL" id="JABSNW010000005">
    <property type="protein sequence ID" value="KAL2887403.1"/>
    <property type="molecule type" value="Genomic_DNA"/>
</dbReference>
<keyword evidence="1" id="KW-0812">Transmembrane</keyword>
<name>A0ABR4MGH7_9PEZI</name>
<organism evidence="2 3">
    <name type="scientific">Ceratocystis lukuohia</name>
    <dbReference type="NCBI Taxonomy" id="2019550"/>
    <lineage>
        <taxon>Eukaryota</taxon>
        <taxon>Fungi</taxon>
        <taxon>Dikarya</taxon>
        <taxon>Ascomycota</taxon>
        <taxon>Pezizomycotina</taxon>
        <taxon>Sordariomycetes</taxon>
        <taxon>Hypocreomycetidae</taxon>
        <taxon>Microascales</taxon>
        <taxon>Ceratocystidaceae</taxon>
        <taxon>Ceratocystis</taxon>
    </lineage>
</organism>
<evidence type="ECO:0000313" key="3">
    <source>
        <dbReference type="Proteomes" id="UP001610728"/>
    </source>
</evidence>
<protein>
    <submittedName>
        <fullName evidence="2">Uncharacterized protein</fullName>
    </submittedName>
</protein>
<feature type="transmembrane region" description="Helical" evidence="1">
    <location>
        <begin position="46"/>
        <end position="68"/>
    </location>
</feature>
<proteinExistence type="predicted"/>
<keyword evidence="1" id="KW-1133">Transmembrane helix</keyword>
<accession>A0ABR4MGH7</accession>
<keyword evidence="1" id="KW-0472">Membrane</keyword>
<reference evidence="2 3" key="1">
    <citation type="submission" date="2020-05" db="EMBL/GenBank/DDBJ databases">
        <title>Ceratocystis lukuohia genome.</title>
        <authorList>
            <person name="Harrington T.C."/>
            <person name="Kim K."/>
            <person name="Mayers C.G."/>
        </authorList>
    </citation>
    <scope>NUCLEOTIDE SEQUENCE [LARGE SCALE GENOMIC DNA]</scope>
    <source>
        <strain evidence="2 3">C4212</strain>
    </source>
</reference>